<keyword evidence="9" id="KW-1185">Reference proteome</keyword>
<keyword evidence="4 6" id="KW-1133">Transmembrane helix</keyword>
<keyword evidence="5 6" id="KW-0472">Membrane</keyword>
<dbReference type="KEGG" id="huw:FPZ11_05470"/>
<keyword evidence="2" id="KW-1003">Cell membrane</keyword>
<evidence type="ECO:0000256" key="4">
    <source>
        <dbReference type="ARBA" id="ARBA00022989"/>
    </source>
</evidence>
<dbReference type="PANTHER" id="PTHR35007:SF4">
    <property type="entry name" value="CONSERVED TRANSMEMBRANE PROTEIN-RELATED"/>
    <property type="match status" value="1"/>
</dbReference>
<evidence type="ECO:0000256" key="3">
    <source>
        <dbReference type="ARBA" id="ARBA00022692"/>
    </source>
</evidence>
<proteinExistence type="predicted"/>
<organism evidence="8 9">
    <name type="scientific">Humibacter ginsenosidimutans</name>
    <dbReference type="NCBI Taxonomy" id="2599293"/>
    <lineage>
        <taxon>Bacteria</taxon>
        <taxon>Bacillati</taxon>
        <taxon>Actinomycetota</taxon>
        <taxon>Actinomycetes</taxon>
        <taxon>Micrococcales</taxon>
        <taxon>Microbacteriaceae</taxon>
        <taxon>Humibacter</taxon>
    </lineage>
</organism>
<protein>
    <submittedName>
        <fullName evidence="8">Pilus assembly protein</fullName>
    </submittedName>
</protein>
<evidence type="ECO:0000256" key="6">
    <source>
        <dbReference type="SAM" id="Phobius"/>
    </source>
</evidence>
<gene>
    <name evidence="8" type="ORF">FPZ11_05470</name>
</gene>
<feature type="transmembrane region" description="Helical" evidence="6">
    <location>
        <begin position="282"/>
        <end position="302"/>
    </location>
</feature>
<feature type="transmembrane region" description="Helical" evidence="6">
    <location>
        <begin position="110"/>
        <end position="130"/>
    </location>
</feature>
<sequence length="312" mass="32989">MTPELGWGALCGVGLGMGLWSLLALVPRMRRPRLAERVAPYLIDVSEPARAFAARRTMQPLPILGTVLAPLVGWVRNTTSRMLGGGDAVASRLRQAGSVMTVEEFRLRQVGWALAGLAAGGTIVAAAAVARPLPAVAVLAMPVVFGVVGFLVPDRLLSQRAARRLARMSEEFPTVLELLTLSLSAGEGILDALRRVAHAGSGELAGELGRVVAETGMGVPLATALERASADIRLPPLTRCVDAITTALERGTPLVEVLRAQVTDAREGAKRDLLERAGKKEIGMLVPLVFLILPVTVLFAVYPGFVVLESGF</sequence>
<dbReference type="RefSeq" id="WP_146319038.1">
    <property type="nucleotide sequence ID" value="NZ_CP042305.1"/>
</dbReference>
<dbReference type="EMBL" id="CP042305">
    <property type="protein sequence ID" value="QDZ14289.1"/>
    <property type="molecule type" value="Genomic_DNA"/>
</dbReference>
<accession>A0A5B8M2W1</accession>
<dbReference type="PANTHER" id="PTHR35007">
    <property type="entry name" value="INTEGRAL MEMBRANE PROTEIN-RELATED"/>
    <property type="match status" value="1"/>
</dbReference>
<dbReference type="OrthoDB" id="5185234at2"/>
<dbReference type="Proteomes" id="UP000320216">
    <property type="component" value="Chromosome"/>
</dbReference>
<evidence type="ECO:0000256" key="2">
    <source>
        <dbReference type="ARBA" id="ARBA00022475"/>
    </source>
</evidence>
<name>A0A5B8M2W1_9MICO</name>
<feature type="transmembrane region" description="Helical" evidence="6">
    <location>
        <begin position="6"/>
        <end position="26"/>
    </location>
</feature>
<feature type="transmembrane region" description="Helical" evidence="6">
    <location>
        <begin position="136"/>
        <end position="157"/>
    </location>
</feature>
<reference evidence="8 9" key="1">
    <citation type="submission" date="2019-07" db="EMBL/GenBank/DDBJ databases">
        <title>Full genome sequence of Humibacter sp. WJ7-1.</title>
        <authorList>
            <person name="Im W.-T."/>
        </authorList>
    </citation>
    <scope>NUCLEOTIDE SEQUENCE [LARGE SCALE GENOMIC DNA]</scope>
    <source>
        <strain evidence="8 9">WJ7-1</strain>
    </source>
</reference>
<dbReference type="Pfam" id="PF00482">
    <property type="entry name" value="T2SSF"/>
    <property type="match status" value="1"/>
</dbReference>
<evidence type="ECO:0000313" key="9">
    <source>
        <dbReference type="Proteomes" id="UP000320216"/>
    </source>
</evidence>
<dbReference type="GO" id="GO:0005886">
    <property type="term" value="C:plasma membrane"/>
    <property type="evidence" value="ECO:0007669"/>
    <property type="project" value="UniProtKB-SubCell"/>
</dbReference>
<evidence type="ECO:0000256" key="1">
    <source>
        <dbReference type="ARBA" id="ARBA00004651"/>
    </source>
</evidence>
<evidence type="ECO:0000313" key="8">
    <source>
        <dbReference type="EMBL" id="QDZ14289.1"/>
    </source>
</evidence>
<comment type="subcellular location">
    <subcellularLocation>
        <location evidence="1">Cell membrane</location>
        <topology evidence="1">Multi-pass membrane protein</topology>
    </subcellularLocation>
</comment>
<evidence type="ECO:0000259" key="7">
    <source>
        <dbReference type="Pfam" id="PF00482"/>
    </source>
</evidence>
<dbReference type="InterPro" id="IPR018076">
    <property type="entry name" value="T2SS_GspF_dom"/>
</dbReference>
<evidence type="ECO:0000256" key="5">
    <source>
        <dbReference type="ARBA" id="ARBA00023136"/>
    </source>
</evidence>
<keyword evidence="3 6" id="KW-0812">Transmembrane</keyword>
<dbReference type="AlphaFoldDB" id="A0A5B8M2W1"/>
<feature type="domain" description="Type II secretion system protein GspF" evidence="7">
    <location>
        <begin position="176"/>
        <end position="300"/>
    </location>
</feature>